<sequence length="565" mass="63710">MAKRQQLQHQAAALQRRVMELTEDLKDSQQMIEEQREAERERAKQADSEETERLKTQLGKVTEQLETVRVLYKELLENFEKKKINKIQSSEELASENKDLLLQLRSWQSSHASVSRALQEALEELAELRGAAARVQTLEKELETVKRESGRLEEIREIQSISEVELIKAHSERDAMEKELQEAKSAVEKYARVLKKVQTDCDGTVSRLRAELATARSELEEMQNDLNQNQTLKTQIQELEGKLEEAFKQRDEAKAAADKYEADNKTISDGMQKLLQKLHAQVEDQDYFVDKRIVAQMIAKYQETHGNIKRREEIFLLICDVLGFSDEDRERFGLPQRQSERGKEGLQQQQQQGLQRCSKARSSLLLALLVQRVEDVSDGQRVYVRGPAAQRAPASGHLKCCMHLFHLSFFILLFLIYIPPQLCHQDCNGKQQVKQQRILLLRDPLGSPRETGLLGLAAAAAGGAAAAAAAAAAVGCCSLSFGCRSLVPSPNELFCAFDKPVATALLLLQLQQLQQQQQREKARSGLRWPAAVQVAARWLKELCTSTQTAAAEAAAEIKDESKMLT</sequence>
<evidence type="ECO:0000313" key="4">
    <source>
        <dbReference type="Proteomes" id="UP000030747"/>
    </source>
</evidence>
<name>U6KTC8_EIMTE</name>
<accession>U6KTC8</accession>
<proteinExistence type="predicted"/>
<protein>
    <submittedName>
        <fullName evidence="3">Centrosomal protein, putative</fullName>
    </submittedName>
</protein>
<dbReference type="EMBL" id="HG674553">
    <property type="protein sequence ID" value="CDJ39624.1"/>
    <property type="molecule type" value="Genomic_DNA"/>
</dbReference>
<feature type="coiled-coil region" evidence="1">
    <location>
        <begin position="111"/>
        <end position="263"/>
    </location>
</feature>
<evidence type="ECO:0000256" key="2">
    <source>
        <dbReference type="SAM" id="MobiDB-lite"/>
    </source>
</evidence>
<evidence type="ECO:0000313" key="3">
    <source>
        <dbReference type="EMBL" id="CDJ39624.1"/>
    </source>
</evidence>
<evidence type="ECO:0000256" key="1">
    <source>
        <dbReference type="SAM" id="Coils"/>
    </source>
</evidence>
<feature type="region of interest" description="Disordered" evidence="2">
    <location>
        <begin position="25"/>
        <end position="55"/>
    </location>
</feature>
<dbReference type="VEuPathDB" id="ToxoDB:ETH_00003540"/>
<dbReference type="VEuPathDB" id="ToxoDB:ETH2_0418000"/>
<dbReference type="AlphaFoldDB" id="U6KTC8"/>
<reference evidence="3" key="2">
    <citation type="submission" date="2013-10" db="EMBL/GenBank/DDBJ databases">
        <authorList>
            <person name="Aslett M."/>
        </authorList>
    </citation>
    <scope>NUCLEOTIDE SEQUENCE [LARGE SCALE GENOMIC DNA]</scope>
    <source>
        <strain evidence="3">Houghton</strain>
    </source>
</reference>
<organism evidence="3 4">
    <name type="scientific">Eimeria tenella</name>
    <name type="common">Coccidian parasite</name>
    <dbReference type="NCBI Taxonomy" id="5802"/>
    <lineage>
        <taxon>Eukaryota</taxon>
        <taxon>Sar</taxon>
        <taxon>Alveolata</taxon>
        <taxon>Apicomplexa</taxon>
        <taxon>Conoidasida</taxon>
        <taxon>Coccidia</taxon>
        <taxon>Eucoccidiorida</taxon>
        <taxon>Eimeriorina</taxon>
        <taxon>Eimeriidae</taxon>
        <taxon>Eimeria</taxon>
    </lineage>
</organism>
<dbReference type="RefSeq" id="XP_013230379.1">
    <property type="nucleotide sequence ID" value="XM_013374925.1"/>
</dbReference>
<gene>
    <name evidence="3" type="ORF">ETH_00003540</name>
</gene>
<dbReference type="GeneID" id="25249921"/>
<keyword evidence="4" id="KW-1185">Reference proteome</keyword>
<dbReference type="OrthoDB" id="71227at2759"/>
<keyword evidence="1" id="KW-0175">Coiled coil</keyword>
<dbReference type="Proteomes" id="UP000030747">
    <property type="component" value="Unassembled WGS sequence"/>
</dbReference>
<reference evidence="3" key="1">
    <citation type="submission" date="2013-10" db="EMBL/GenBank/DDBJ databases">
        <title>Genomic analysis of the causative agents of coccidiosis in chickens.</title>
        <authorList>
            <person name="Reid A.J."/>
            <person name="Blake D."/>
            <person name="Billington K."/>
            <person name="Browne H."/>
            <person name="Dunn M."/>
            <person name="Hung S."/>
            <person name="Kawahara F."/>
            <person name="Miranda-Saavedra D."/>
            <person name="Mourier T."/>
            <person name="Nagra H."/>
            <person name="Otto T.D."/>
            <person name="Rawlings N."/>
            <person name="Sanchez A."/>
            <person name="Sanders M."/>
            <person name="Subramaniam C."/>
            <person name="Tay Y."/>
            <person name="Dear P."/>
            <person name="Doerig C."/>
            <person name="Gruber A."/>
            <person name="Parkinson J."/>
            <person name="Shirley M."/>
            <person name="Wan K.L."/>
            <person name="Berriman M."/>
            <person name="Tomley F."/>
            <person name="Pain A."/>
        </authorList>
    </citation>
    <scope>NUCLEOTIDE SEQUENCE [LARGE SCALE GENOMIC DNA]</scope>
    <source>
        <strain evidence="3">Houghton</strain>
    </source>
</reference>